<dbReference type="Pfam" id="PF07727">
    <property type="entry name" value="RVT_2"/>
    <property type="match status" value="1"/>
</dbReference>
<dbReference type="Pfam" id="PF25597">
    <property type="entry name" value="SH3_retrovirus"/>
    <property type="match status" value="1"/>
</dbReference>
<evidence type="ECO:0000313" key="5">
    <source>
        <dbReference type="Proteomes" id="UP001152523"/>
    </source>
</evidence>
<dbReference type="EMBL" id="CAMAPF010000148">
    <property type="protein sequence ID" value="CAH9108601.1"/>
    <property type="molecule type" value="Genomic_DNA"/>
</dbReference>
<evidence type="ECO:0008006" key="6">
    <source>
        <dbReference type="Google" id="ProtNLM"/>
    </source>
</evidence>
<sequence>MLYNKPPNYDRLRVFGCLCYAHNKDRNGDKFAPRGIRCVFLGYAYNQKGWKVFDLEKRRHFVSRDVRFVETDFPYQHSITDGGEILEQRQNDEAATWVRLTHLADSEDSTGTGRTNREARGDDFHADLHAADHQSGTPPNDTSATTSGIQPKRTRKRPVWHNDYDVRLNTVIINSPPHVCATPKANSGNPYSLSHYVKYAHFSVQHRAFLADLSAHKEPTSYHEAVRDSHWREAMQREIQALERTGTWEVQSLPPGKKAIFCKWVFKIKYNTDGSIARYKARLVVCGNRQVHGIDYSETFAPVAKMVTVRTIMAVASVRHWEIHQMDVDNAFLHGDLREEEEIAGLQR</sequence>
<evidence type="ECO:0000259" key="3">
    <source>
        <dbReference type="Pfam" id="PF25597"/>
    </source>
</evidence>
<organism evidence="4 5">
    <name type="scientific">Cuscuta epithymum</name>
    <dbReference type="NCBI Taxonomy" id="186058"/>
    <lineage>
        <taxon>Eukaryota</taxon>
        <taxon>Viridiplantae</taxon>
        <taxon>Streptophyta</taxon>
        <taxon>Embryophyta</taxon>
        <taxon>Tracheophyta</taxon>
        <taxon>Spermatophyta</taxon>
        <taxon>Magnoliopsida</taxon>
        <taxon>eudicotyledons</taxon>
        <taxon>Gunneridae</taxon>
        <taxon>Pentapetalae</taxon>
        <taxon>asterids</taxon>
        <taxon>lamiids</taxon>
        <taxon>Solanales</taxon>
        <taxon>Convolvulaceae</taxon>
        <taxon>Cuscuteae</taxon>
        <taxon>Cuscuta</taxon>
        <taxon>Cuscuta subgen. Cuscuta</taxon>
    </lineage>
</organism>
<keyword evidence="5" id="KW-1185">Reference proteome</keyword>
<dbReference type="InterPro" id="IPR057670">
    <property type="entry name" value="SH3_retrovirus"/>
</dbReference>
<gene>
    <name evidence="4" type="ORF">CEPIT_LOCUS18382</name>
</gene>
<protein>
    <recommendedName>
        <fullName evidence="6">Reverse transcriptase Ty1/copia-type domain-containing protein</fullName>
    </recommendedName>
</protein>
<evidence type="ECO:0000313" key="4">
    <source>
        <dbReference type="EMBL" id="CAH9108601.1"/>
    </source>
</evidence>
<accession>A0AAV0DS76</accession>
<comment type="caution">
    <text evidence="4">The sequence shown here is derived from an EMBL/GenBank/DDBJ whole genome shotgun (WGS) entry which is preliminary data.</text>
</comment>
<evidence type="ECO:0000259" key="2">
    <source>
        <dbReference type="Pfam" id="PF07727"/>
    </source>
</evidence>
<feature type="domain" description="Retroviral polymerase SH3-like" evidence="3">
    <location>
        <begin position="17"/>
        <end position="78"/>
    </location>
</feature>
<feature type="region of interest" description="Disordered" evidence="1">
    <location>
        <begin position="129"/>
        <end position="154"/>
    </location>
</feature>
<feature type="domain" description="Reverse transcriptase Ty1/copia-type" evidence="2">
    <location>
        <begin position="247"/>
        <end position="340"/>
    </location>
</feature>
<dbReference type="Proteomes" id="UP001152523">
    <property type="component" value="Unassembled WGS sequence"/>
</dbReference>
<dbReference type="InterPro" id="IPR013103">
    <property type="entry name" value="RVT_2"/>
</dbReference>
<evidence type="ECO:0000256" key="1">
    <source>
        <dbReference type="SAM" id="MobiDB-lite"/>
    </source>
</evidence>
<dbReference type="AlphaFoldDB" id="A0AAV0DS76"/>
<name>A0AAV0DS76_9ASTE</name>
<reference evidence="4" key="1">
    <citation type="submission" date="2022-07" db="EMBL/GenBank/DDBJ databases">
        <authorList>
            <person name="Macas J."/>
            <person name="Novak P."/>
            <person name="Neumann P."/>
        </authorList>
    </citation>
    <scope>NUCLEOTIDE SEQUENCE</scope>
</reference>
<feature type="compositionally biased region" description="Polar residues" evidence="1">
    <location>
        <begin position="134"/>
        <end position="149"/>
    </location>
</feature>
<proteinExistence type="predicted"/>